<dbReference type="PRINTS" id="PR01217">
    <property type="entry name" value="PRICHEXTENSN"/>
</dbReference>
<feature type="chain" id="PRO_5046176018" evidence="2">
    <location>
        <begin position="28"/>
        <end position="340"/>
    </location>
</feature>
<feature type="compositionally biased region" description="Low complexity" evidence="1">
    <location>
        <begin position="70"/>
        <end position="84"/>
    </location>
</feature>
<dbReference type="EMBL" id="BAAALF010000407">
    <property type="protein sequence ID" value="GAA1070801.1"/>
    <property type="molecule type" value="Genomic_DNA"/>
</dbReference>
<comment type="caution">
    <text evidence="3">The sequence shown here is derived from an EMBL/GenBank/DDBJ whole genome shotgun (WGS) entry which is preliminary data.</text>
</comment>
<accession>A0ABN1TCJ1</accession>
<name>A0ABN1TCJ1_9ACTN</name>
<dbReference type="Proteomes" id="UP001500037">
    <property type="component" value="Unassembled WGS sequence"/>
</dbReference>
<evidence type="ECO:0000313" key="4">
    <source>
        <dbReference type="Proteomes" id="UP001500037"/>
    </source>
</evidence>
<gene>
    <name evidence="3" type="ORF">GCM10009665_78500</name>
</gene>
<feature type="signal peptide" evidence="2">
    <location>
        <begin position="1"/>
        <end position="27"/>
    </location>
</feature>
<keyword evidence="4" id="KW-1185">Reference proteome</keyword>
<feature type="compositionally biased region" description="Low complexity" evidence="1">
    <location>
        <begin position="92"/>
        <end position="108"/>
    </location>
</feature>
<feature type="compositionally biased region" description="Low complexity" evidence="1">
    <location>
        <begin position="25"/>
        <end position="50"/>
    </location>
</feature>
<sequence length="340" mass="32916">MKLSRVSAVLTAVALAPAILFPASANAADGPAPTGTPTGAPTPGRPTAPASTVPTDGRPSAGPSLAPGIAGARPGSGTTGSATPAPGPSGPVGPTDPTGPTDPADPTGTPSPGPTGGPGDGPTPDPGDGPSTDPGAGTDPGTGPVTGTDPVTGAGKPTPPGVVPPPRRPAPRPLPTPAPDPDATLTPGAKTPAPPVQDAPADLPGDPDAPVLVGQGGLLDPAGVGRRYTVTLTVTEPLAAVEIELRLGRADATAGAMAWSTLPGARVTLHQDGSTVLYRFAPQPGEDVQPGLYTFTVQDARAATPGVRDAGTGWTASGFALRHPHAVVARGGFTTGAPQR</sequence>
<feature type="compositionally biased region" description="Pro residues" evidence="1">
    <location>
        <begin position="109"/>
        <end position="127"/>
    </location>
</feature>
<feature type="compositionally biased region" description="Pro residues" evidence="1">
    <location>
        <begin position="157"/>
        <end position="180"/>
    </location>
</feature>
<feature type="region of interest" description="Disordered" evidence="1">
    <location>
        <begin position="25"/>
        <end position="223"/>
    </location>
</feature>
<evidence type="ECO:0000313" key="3">
    <source>
        <dbReference type="EMBL" id="GAA1070801.1"/>
    </source>
</evidence>
<protein>
    <submittedName>
        <fullName evidence="3">Uncharacterized protein</fullName>
    </submittedName>
</protein>
<keyword evidence="2" id="KW-0732">Signal</keyword>
<feature type="compositionally biased region" description="Low complexity" evidence="1">
    <location>
        <begin position="128"/>
        <end position="156"/>
    </location>
</feature>
<proteinExistence type="predicted"/>
<feature type="compositionally biased region" description="Low complexity" evidence="1">
    <location>
        <begin position="198"/>
        <end position="210"/>
    </location>
</feature>
<evidence type="ECO:0000256" key="1">
    <source>
        <dbReference type="SAM" id="MobiDB-lite"/>
    </source>
</evidence>
<reference evidence="3 4" key="1">
    <citation type="journal article" date="2019" name="Int. J. Syst. Evol. Microbiol.">
        <title>The Global Catalogue of Microorganisms (GCM) 10K type strain sequencing project: providing services to taxonomists for standard genome sequencing and annotation.</title>
        <authorList>
            <consortium name="The Broad Institute Genomics Platform"/>
            <consortium name="The Broad Institute Genome Sequencing Center for Infectious Disease"/>
            <person name="Wu L."/>
            <person name="Ma J."/>
        </authorList>
    </citation>
    <scope>NUCLEOTIDE SEQUENCE [LARGE SCALE GENOMIC DNA]</scope>
    <source>
        <strain evidence="3 4">JCM 13004</strain>
    </source>
</reference>
<dbReference type="RefSeq" id="WP_344447146.1">
    <property type="nucleotide sequence ID" value="NZ_BAAALF010000407.1"/>
</dbReference>
<organism evidence="3 4">
    <name type="scientific">Kitasatospora nipponensis</name>
    <dbReference type="NCBI Taxonomy" id="258049"/>
    <lineage>
        <taxon>Bacteria</taxon>
        <taxon>Bacillati</taxon>
        <taxon>Actinomycetota</taxon>
        <taxon>Actinomycetes</taxon>
        <taxon>Kitasatosporales</taxon>
        <taxon>Streptomycetaceae</taxon>
        <taxon>Kitasatospora</taxon>
    </lineage>
</organism>
<evidence type="ECO:0000256" key="2">
    <source>
        <dbReference type="SAM" id="SignalP"/>
    </source>
</evidence>